<keyword evidence="3" id="KW-1185">Reference proteome</keyword>
<dbReference type="EMBL" id="CM009753">
    <property type="protein sequence ID" value="PUZ56472.1"/>
    <property type="molecule type" value="Genomic_DNA"/>
</dbReference>
<protein>
    <submittedName>
        <fullName evidence="2">Uncharacterized protein</fullName>
    </submittedName>
</protein>
<feature type="compositionally biased region" description="Basic and acidic residues" evidence="1">
    <location>
        <begin position="55"/>
        <end position="85"/>
    </location>
</feature>
<feature type="region of interest" description="Disordered" evidence="1">
    <location>
        <begin position="35"/>
        <end position="86"/>
    </location>
</feature>
<evidence type="ECO:0000313" key="3">
    <source>
        <dbReference type="Proteomes" id="UP000244336"/>
    </source>
</evidence>
<dbReference type="AlphaFoldDB" id="A0A2T7DLM0"/>
<dbReference type="STRING" id="1504633.A0A2T7DLM0"/>
<sequence>MTCISSQLGDNIWNGQPWKSCHGEKFHAPIENQVVDHNERRRERARARRAAMTAEQRDITNKRRRDSYHAHKEPKKTMSAEEKKQKVNIRSDTLHPDSIAMENPHFKPELIFPTPLDKPLSAHDKEIPVVNGTPVYIHATLEDPPHEVDPLILVGRKKCSQQVTPGMKGKLRSLRTKQFESTIGRSMDRSHEETRCNP</sequence>
<evidence type="ECO:0000256" key="1">
    <source>
        <dbReference type="SAM" id="MobiDB-lite"/>
    </source>
</evidence>
<name>A0A2T7DLM0_9POAL</name>
<reference evidence="2 3" key="1">
    <citation type="submission" date="2018-04" db="EMBL/GenBank/DDBJ databases">
        <title>WGS assembly of Panicum hallii var. hallii HAL2.</title>
        <authorList>
            <person name="Lovell J."/>
            <person name="Jenkins J."/>
            <person name="Lowry D."/>
            <person name="Mamidi S."/>
            <person name="Sreedasyam A."/>
            <person name="Weng X."/>
            <person name="Barry K."/>
            <person name="Bonette J."/>
            <person name="Campitelli B."/>
            <person name="Daum C."/>
            <person name="Gordon S."/>
            <person name="Gould B."/>
            <person name="Lipzen A."/>
            <person name="MacQueen A."/>
            <person name="Palacio-Mejia J."/>
            <person name="Plott C."/>
            <person name="Shakirov E."/>
            <person name="Shu S."/>
            <person name="Yoshinaga Y."/>
            <person name="Zane M."/>
            <person name="Rokhsar D."/>
            <person name="Grimwood J."/>
            <person name="Schmutz J."/>
            <person name="Juenger T."/>
        </authorList>
    </citation>
    <scope>NUCLEOTIDE SEQUENCE [LARGE SCALE GENOMIC DNA]</scope>
    <source>
        <strain evidence="3">cv. HAL2</strain>
    </source>
</reference>
<proteinExistence type="predicted"/>
<dbReference type="OrthoDB" id="10539018at2759"/>
<organism evidence="2 3">
    <name type="scientific">Panicum hallii var. hallii</name>
    <dbReference type="NCBI Taxonomy" id="1504633"/>
    <lineage>
        <taxon>Eukaryota</taxon>
        <taxon>Viridiplantae</taxon>
        <taxon>Streptophyta</taxon>
        <taxon>Embryophyta</taxon>
        <taxon>Tracheophyta</taxon>
        <taxon>Spermatophyta</taxon>
        <taxon>Magnoliopsida</taxon>
        <taxon>Liliopsida</taxon>
        <taxon>Poales</taxon>
        <taxon>Poaceae</taxon>
        <taxon>PACMAD clade</taxon>
        <taxon>Panicoideae</taxon>
        <taxon>Panicodae</taxon>
        <taxon>Paniceae</taxon>
        <taxon>Panicinae</taxon>
        <taxon>Panicum</taxon>
        <taxon>Panicum sect. Panicum</taxon>
    </lineage>
</organism>
<evidence type="ECO:0000313" key="2">
    <source>
        <dbReference type="EMBL" id="PUZ56472.1"/>
    </source>
</evidence>
<accession>A0A2T7DLM0</accession>
<dbReference type="Proteomes" id="UP000244336">
    <property type="component" value="Chromosome 5"/>
</dbReference>
<gene>
    <name evidence="2" type="ORF">GQ55_5G307700</name>
</gene>
<dbReference type="Gramene" id="PUZ56472">
    <property type="protein sequence ID" value="PUZ56472"/>
    <property type="gene ID" value="GQ55_5G307700"/>
</dbReference>